<dbReference type="Pfam" id="PF01593">
    <property type="entry name" value="Amino_oxidase"/>
    <property type="match status" value="1"/>
</dbReference>
<accession>A0A7J8C7T5</accession>
<feature type="binding site" evidence="6">
    <location>
        <position position="124"/>
    </location>
    <ligand>
        <name>substrate</name>
    </ligand>
</feature>
<keyword evidence="5 7" id="KW-0560">Oxidoreductase</keyword>
<feature type="binding site" evidence="6">
    <location>
        <position position="301"/>
    </location>
    <ligand>
        <name>FAD</name>
        <dbReference type="ChEBI" id="CHEBI:57692"/>
    </ligand>
</feature>
<keyword evidence="12" id="KW-1185">Reference proteome</keyword>
<dbReference type="InParanoid" id="A0A7J8C7T5"/>
<sequence length="590" mass="65099">MDAERDSRSQPCTWRLLALVPILLGLVASLEWKTVYSQDPFEKCMQDPDYEQLLKVVTLGLNRTLHPQRVIVVGAGVAGLVAAKVLSDAGHKVTILEADNRIGGRVLTYRDEKTGWIGELGAMRMPSSHKILHELCKSLGLNLTEFIQYDENAWTQVGDVKLRNYVVEKMPEKLGYDLYPEERGHAPEDIYQMALNKALSDLKTLGCRKAIRKFEKQTLLPAPVPQEYLLKEGNLSQAAMHLLGDVMSKEGFFYLSFAEALRAHSGLSDRQRHSRIVGGWDLLPRALLSSLSVPVLLHTPVGAITQEPEAEVRVHIGSAHRARNQKTMDADVVLLTASGPALQRMKFSPPLTRPLQEALKELHYVQATKVYLSFRRAFWHEEHILGGHSNTDRPSREIFYPPPGEGALLLASYTWSDASATFAGLSLDDTLRLALDDVAALHGPVVYRLWDGTGAVKRWAEDPHSQGGFVLQPPTLWQKDGGEFDWTVPQGRIYFAGEHTAYPHGWVETAVKSALRAAMSINSRGQGPISSQEKALHMEEPGPMVSTPASTPASTSADCQPPCKSEKGGSTHPSTLSMLTTPNVTSQTTT</sequence>
<gene>
    <name evidence="11" type="ORF">HJG59_006768</name>
</gene>
<evidence type="ECO:0000256" key="8">
    <source>
        <dbReference type="SAM" id="MobiDB-lite"/>
    </source>
</evidence>
<reference evidence="11 12" key="1">
    <citation type="journal article" date="2020" name="Nature">
        <title>Six reference-quality genomes reveal evolution of bat adaptations.</title>
        <authorList>
            <person name="Jebb D."/>
            <person name="Huang Z."/>
            <person name="Pippel M."/>
            <person name="Hughes G.M."/>
            <person name="Lavrichenko K."/>
            <person name="Devanna P."/>
            <person name="Winkler S."/>
            <person name="Jermiin L.S."/>
            <person name="Skirmuntt E.C."/>
            <person name="Katzourakis A."/>
            <person name="Burkitt-Gray L."/>
            <person name="Ray D.A."/>
            <person name="Sullivan K.A.M."/>
            <person name="Roscito J.G."/>
            <person name="Kirilenko B.M."/>
            <person name="Davalos L.M."/>
            <person name="Corthals A.P."/>
            <person name="Power M.L."/>
            <person name="Jones G."/>
            <person name="Ransome R.D."/>
            <person name="Dechmann D.K.N."/>
            <person name="Locatelli A.G."/>
            <person name="Puechmaille S.J."/>
            <person name="Fedrigo O."/>
            <person name="Jarvis E.D."/>
            <person name="Hiller M."/>
            <person name="Vernes S.C."/>
            <person name="Myers E.W."/>
            <person name="Teeling E.C."/>
        </authorList>
    </citation>
    <scope>NUCLEOTIDE SEQUENCE [LARGE SCALE GENOMIC DNA]</scope>
    <source>
        <strain evidence="11">MMolMol1</strain>
        <tissue evidence="11">Muscle</tissue>
    </source>
</reference>
<dbReference type="Gene3D" id="3.50.50.60">
    <property type="entry name" value="FAD/NAD(P)-binding domain"/>
    <property type="match status" value="1"/>
</dbReference>
<comment type="caution">
    <text evidence="11">The sequence shown here is derived from an EMBL/GenBank/DDBJ whole genome shotgun (WGS) entry which is preliminary data.</text>
</comment>
<evidence type="ECO:0000256" key="2">
    <source>
        <dbReference type="ARBA" id="ARBA00022630"/>
    </source>
</evidence>
<evidence type="ECO:0000256" key="5">
    <source>
        <dbReference type="ARBA" id="ARBA00023002"/>
    </source>
</evidence>
<organism evidence="11 12">
    <name type="scientific">Molossus molossus</name>
    <name type="common">Pallas' mastiff bat</name>
    <name type="synonym">Vespertilio molossus</name>
    <dbReference type="NCBI Taxonomy" id="27622"/>
    <lineage>
        <taxon>Eukaryota</taxon>
        <taxon>Metazoa</taxon>
        <taxon>Chordata</taxon>
        <taxon>Craniata</taxon>
        <taxon>Vertebrata</taxon>
        <taxon>Euteleostomi</taxon>
        <taxon>Mammalia</taxon>
        <taxon>Eutheria</taxon>
        <taxon>Laurasiatheria</taxon>
        <taxon>Chiroptera</taxon>
        <taxon>Yangochiroptera</taxon>
        <taxon>Molossidae</taxon>
        <taxon>Molossus</taxon>
    </lineage>
</organism>
<evidence type="ECO:0000256" key="1">
    <source>
        <dbReference type="ARBA" id="ARBA00001974"/>
    </source>
</evidence>
<proteinExistence type="inferred from homology"/>
<dbReference type="SUPFAM" id="SSF54373">
    <property type="entry name" value="FAD-linked reductases, C-terminal domain"/>
    <property type="match status" value="1"/>
</dbReference>
<dbReference type="InterPro" id="IPR002937">
    <property type="entry name" value="Amino_oxidase"/>
</dbReference>
<keyword evidence="4 7" id="KW-0274">FAD</keyword>
<dbReference type="EMBL" id="JACASF010000021">
    <property type="protein sequence ID" value="KAF6406941.1"/>
    <property type="molecule type" value="Genomic_DNA"/>
</dbReference>
<protein>
    <recommendedName>
        <fullName evidence="7">Amine oxidase</fullName>
        <ecNumber evidence="7">1.4.3.-</ecNumber>
    </recommendedName>
</protein>
<evidence type="ECO:0000259" key="10">
    <source>
        <dbReference type="Pfam" id="PF01593"/>
    </source>
</evidence>
<feature type="region of interest" description="Disordered" evidence="8">
    <location>
        <begin position="523"/>
        <end position="590"/>
    </location>
</feature>
<comment type="cofactor">
    <cofactor evidence="1 7">
        <name>FAD</name>
        <dbReference type="ChEBI" id="CHEBI:57692"/>
    </cofactor>
</comment>
<dbReference type="SUPFAM" id="SSF51905">
    <property type="entry name" value="FAD/NAD(P)-binding domain"/>
    <property type="match status" value="1"/>
</dbReference>
<dbReference type="GO" id="GO:0009063">
    <property type="term" value="P:amino acid catabolic process"/>
    <property type="evidence" value="ECO:0007669"/>
    <property type="project" value="TreeGrafter"/>
</dbReference>
<dbReference type="PANTHER" id="PTHR10742:SF21">
    <property type="entry name" value="L-AMINO-ACID OXIDASE"/>
    <property type="match status" value="1"/>
</dbReference>
<feature type="signal peptide" evidence="9">
    <location>
        <begin position="1"/>
        <end position="29"/>
    </location>
</feature>
<feature type="domain" description="Amine oxidase" evidence="10">
    <location>
        <begin position="77"/>
        <end position="521"/>
    </location>
</feature>
<keyword evidence="2 7" id="KW-0285">Flavoprotein</keyword>
<feature type="chain" id="PRO_5029665034" description="Amine oxidase" evidence="9">
    <location>
        <begin position="30"/>
        <end position="590"/>
    </location>
</feature>
<feature type="compositionally biased region" description="Polar residues" evidence="8">
    <location>
        <begin position="571"/>
        <end position="590"/>
    </location>
</feature>
<dbReference type="Gene3D" id="1.20.1440.240">
    <property type="match status" value="1"/>
</dbReference>
<evidence type="ECO:0000256" key="3">
    <source>
        <dbReference type="ARBA" id="ARBA00022729"/>
    </source>
</evidence>
<feature type="compositionally biased region" description="Low complexity" evidence="8">
    <location>
        <begin position="546"/>
        <end position="557"/>
    </location>
</feature>
<dbReference type="Gene3D" id="3.90.660.10">
    <property type="match status" value="2"/>
</dbReference>
<evidence type="ECO:0000256" key="9">
    <source>
        <dbReference type="SAM" id="SignalP"/>
    </source>
</evidence>
<dbReference type="AlphaFoldDB" id="A0A7J8C7T5"/>
<evidence type="ECO:0000256" key="4">
    <source>
        <dbReference type="ARBA" id="ARBA00022827"/>
    </source>
</evidence>
<dbReference type="PANTHER" id="PTHR10742">
    <property type="entry name" value="FLAVIN MONOAMINE OXIDASE"/>
    <property type="match status" value="1"/>
</dbReference>
<feature type="binding site" evidence="6">
    <location>
        <position position="498"/>
    </location>
    <ligand>
        <name>FAD</name>
        <dbReference type="ChEBI" id="CHEBI:57692"/>
    </ligand>
</feature>
<evidence type="ECO:0000256" key="7">
    <source>
        <dbReference type="RuleBase" id="RU362067"/>
    </source>
</evidence>
<dbReference type="EC" id="1.4.3.-" evidence="7"/>
<dbReference type="PRINTS" id="PR00757">
    <property type="entry name" value="AMINEOXDASEF"/>
</dbReference>
<name>A0A7J8C7T5_MOLMO</name>
<dbReference type="Proteomes" id="UP000550707">
    <property type="component" value="Unassembled WGS sequence"/>
</dbReference>
<dbReference type="InterPro" id="IPR036188">
    <property type="entry name" value="FAD/NAD-bd_sf"/>
</dbReference>
<feature type="compositionally biased region" description="Polar residues" evidence="8">
    <location>
        <begin position="523"/>
        <end position="533"/>
    </location>
</feature>
<dbReference type="GO" id="GO:0001716">
    <property type="term" value="F:L-amino-acid oxidase activity"/>
    <property type="evidence" value="ECO:0007669"/>
    <property type="project" value="TreeGrafter"/>
</dbReference>
<evidence type="ECO:0000313" key="11">
    <source>
        <dbReference type="EMBL" id="KAF6406941.1"/>
    </source>
</evidence>
<keyword evidence="3 9" id="KW-0732">Signal</keyword>
<comment type="similarity">
    <text evidence="7">Belongs to the flavin monoamine oxidase family.</text>
</comment>
<evidence type="ECO:0000256" key="6">
    <source>
        <dbReference type="PIRSR" id="PIRSR601613-1"/>
    </source>
</evidence>
<dbReference type="FunCoup" id="A0A7J8C7T5">
    <property type="interactions" value="37"/>
</dbReference>
<evidence type="ECO:0000313" key="12">
    <source>
        <dbReference type="Proteomes" id="UP000550707"/>
    </source>
</evidence>
<dbReference type="FunFam" id="3.50.50.60:FF:000450">
    <property type="entry name" value="Amine oxidase"/>
    <property type="match status" value="1"/>
</dbReference>
<feature type="binding site" evidence="6">
    <location>
        <begin position="97"/>
        <end position="98"/>
    </location>
    <ligand>
        <name>FAD</name>
        <dbReference type="ChEBI" id="CHEBI:57692"/>
    </ligand>
</feature>
<feature type="binding site" evidence="6">
    <location>
        <begin position="121"/>
        <end position="124"/>
    </location>
    <ligand>
        <name>FAD</name>
        <dbReference type="ChEBI" id="CHEBI:57692"/>
    </ligand>
</feature>
<dbReference type="InterPro" id="IPR050281">
    <property type="entry name" value="Flavin_monoamine_oxidase"/>
</dbReference>
<dbReference type="InterPro" id="IPR001613">
    <property type="entry name" value="Flavin_amine_oxidase"/>
</dbReference>
<dbReference type="FunFam" id="3.90.660.10:FF:000011">
    <property type="entry name" value="Amine oxidase"/>
    <property type="match status" value="1"/>
</dbReference>